<gene>
    <name evidence="2" type="ORF">AQI88_16370</name>
</gene>
<dbReference type="GO" id="GO:0045892">
    <property type="term" value="P:negative regulation of DNA-templated transcription"/>
    <property type="evidence" value="ECO:0007669"/>
    <property type="project" value="TreeGrafter"/>
</dbReference>
<evidence type="ECO:0000313" key="2">
    <source>
        <dbReference type="EMBL" id="KUM95727.1"/>
    </source>
</evidence>
<dbReference type="InterPro" id="IPR029016">
    <property type="entry name" value="GAF-like_dom_sf"/>
</dbReference>
<dbReference type="STRING" id="67285.AQI88_16370"/>
<organism evidence="2 3">
    <name type="scientific">Streptomyces cellostaticus</name>
    <dbReference type="NCBI Taxonomy" id="67285"/>
    <lineage>
        <taxon>Bacteria</taxon>
        <taxon>Bacillati</taxon>
        <taxon>Actinomycetota</taxon>
        <taxon>Actinomycetes</taxon>
        <taxon>Kitasatosporales</taxon>
        <taxon>Streptomycetaceae</taxon>
        <taxon>Streptomyces</taxon>
    </lineage>
</organism>
<dbReference type="GO" id="GO:0003700">
    <property type="term" value="F:DNA-binding transcription factor activity"/>
    <property type="evidence" value="ECO:0007669"/>
    <property type="project" value="TreeGrafter"/>
</dbReference>
<evidence type="ECO:0000313" key="3">
    <source>
        <dbReference type="Proteomes" id="UP000054241"/>
    </source>
</evidence>
<name>A0A101NMH3_9ACTN</name>
<dbReference type="Gene3D" id="3.30.450.40">
    <property type="match status" value="1"/>
</dbReference>
<reference evidence="2 3" key="1">
    <citation type="submission" date="2015-10" db="EMBL/GenBank/DDBJ databases">
        <title>Draft genome sequence of Streptomyces cellostaticus DSM 40189, type strain for the species Streptomyces cellostaticus.</title>
        <authorList>
            <person name="Ruckert C."/>
            <person name="Winkler A."/>
            <person name="Kalinowski J."/>
            <person name="Kampfer P."/>
            <person name="Glaeser S."/>
        </authorList>
    </citation>
    <scope>NUCLEOTIDE SEQUENCE [LARGE SCALE GENOMIC DNA]</scope>
    <source>
        <strain evidence="2 3">DSM 40189</strain>
    </source>
</reference>
<evidence type="ECO:0000259" key="1">
    <source>
        <dbReference type="PROSITE" id="PS51078"/>
    </source>
</evidence>
<dbReference type="GO" id="GO:0003677">
    <property type="term" value="F:DNA binding"/>
    <property type="evidence" value="ECO:0007669"/>
    <property type="project" value="TreeGrafter"/>
</dbReference>
<keyword evidence="3" id="KW-1185">Reference proteome</keyword>
<comment type="caution">
    <text evidence="2">The sequence shown here is derived from an EMBL/GenBank/DDBJ whole genome shotgun (WGS) entry which is preliminary data.</text>
</comment>
<dbReference type="InterPro" id="IPR050707">
    <property type="entry name" value="HTH_MetabolicPath_Reg"/>
</dbReference>
<feature type="domain" description="IclR-ED" evidence="1">
    <location>
        <begin position="72"/>
        <end position="263"/>
    </location>
</feature>
<dbReference type="AlphaFoldDB" id="A0A101NMH3"/>
<dbReference type="EMBL" id="LMWL01000029">
    <property type="protein sequence ID" value="KUM95727.1"/>
    <property type="molecule type" value="Genomic_DNA"/>
</dbReference>
<dbReference type="Proteomes" id="UP000054241">
    <property type="component" value="Unassembled WGS sequence"/>
</dbReference>
<proteinExistence type="predicted"/>
<dbReference type="PANTHER" id="PTHR30136:SF35">
    <property type="entry name" value="HTH-TYPE TRANSCRIPTIONAL REGULATOR RV1719"/>
    <property type="match status" value="1"/>
</dbReference>
<dbReference type="RefSeq" id="WP_066999195.1">
    <property type="nucleotide sequence ID" value="NZ_BNDU01000006.1"/>
</dbReference>
<dbReference type="PROSITE" id="PS51078">
    <property type="entry name" value="ICLR_ED"/>
    <property type="match status" value="1"/>
</dbReference>
<dbReference type="OrthoDB" id="8479143at2"/>
<dbReference type="InterPro" id="IPR014757">
    <property type="entry name" value="Tscrpt_reg_IclR_C"/>
</dbReference>
<protein>
    <submittedName>
        <fullName evidence="2">IclR family transcriptional regulator</fullName>
    </submittedName>
</protein>
<dbReference type="SUPFAM" id="SSF55781">
    <property type="entry name" value="GAF domain-like"/>
    <property type="match status" value="1"/>
</dbReference>
<dbReference type="Pfam" id="PF01614">
    <property type="entry name" value="IclR_C"/>
    <property type="match status" value="1"/>
</dbReference>
<sequence length="267" mass="28533">MSGQRGTGTSYADRFMRVQQAFITLGPGAHRLSEIAKTADLDDSTTGRMLTAGTYNSTFVRIDRGLYQLGSTVADLGLHALSEDNLSGGEAAHVLQGLRKATDSGLVFLYMRAPFGIAGRQCLDMAVGDSDLVELGMTPRDVLSVTRSLRTGASGRTILAYLPEQIQQRVAADPVPEEAGPGVIRDGDELLASLADIRDQGYALGYQECMAKWNSVAAPVIWDGAIWGAVLMLKPMDVMPEAPQHYIYATITAAARLSQLGGAWPAD</sequence>
<accession>A0A101NMH3</accession>
<dbReference type="PANTHER" id="PTHR30136">
    <property type="entry name" value="HELIX-TURN-HELIX TRANSCRIPTIONAL REGULATOR, ICLR FAMILY"/>
    <property type="match status" value="1"/>
</dbReference>